<dbReference type="Gene3D" id="1.10.3720.10">
    <property type="entry name" value="MetI-like"/>
    <property type="match status" value="1"/>
</dbReference>
<dbReference type="CDD" id="cd06261">
    <property type="entry name" value="TM_PBP2"/>
    <property type="match status" value="1"/>
</dbReference>
<accession>A0A2K2FNE1</accession>
<dbReference type="SUPFAM" id="SSF161098">
    <property type="entry name" value="MetI-like"/>
    <property type="match status" value="1"/>
</dbReference>
<protein>
    <recommendedName>
        <fullName evidence="8">ABC transmembrane type-1 domain-containing protein</fullName>
    </recommendedName>
</protein>
<dbReference type="InterPro" id="IPR035906">
    <property type="entry name" value="MetI-like_sf"/>
</dbReference>
<dbReference type="Pfam" id="PF00528">
    <property type="entry name" value="BPD_transp_1"/>
    <property type="match status" value="1"/>
</dbReference>
<name>A0A2K2FNE1_9CLOT</name>
<evidence type="ECO:0000256" key="5">
    <source>
        <dbReference type="ARBA" id="ARBA00022989"/>
    </source>
</evidence>
<dbReference type="PROSITE" id="PS50928">
    <property type="entry name" value="ABC_TM1"/>
    <property type="match status" value="1"/>
</dbReference>
<feature type="transmembrane region" description="Helical" evidence="7">
    <location>
        <begin position="279"/>
        <end position="305"/>
    </location>
</feature>
<keyword evidence="3" id="KW-1003">Cell membrane</keyword>
<feature type="transmembrane region" description="Helical" evidence="7">
    <location>
        <begin position="238"/>
        <end position="259"/>
    </location>
</feature>
<evidence type="ECO:0000256" key="7">
    <source>
        <dbReference type="RuleBase" id="RU363032"/>
    </source>
</evidence>
<dbReference type="PANTHER" id="PTHR30193">
    <property type="entry name" value="ABC TRANSPORTER PERMEASE PROTEIN"/>
    <property type="match status" value="1"/>
</dbReference>
<sequence>MEKLSYAESTNMRYGRRRTRQELRTVAQALPFVLPGLILVCVFILYPMLKNIQISLSEYKIVEGKMDFVGFDNYKELFTEPQRRFWYAYRNNILYAVVTTPAIMLFGLIFAAMINSMKKNQVFFRTMYYLPVITSWIIVGLVFKYLFNGGNRGMVNYFIVDVLHLAPDYINWLKHEWTGNFVIWLLGIWKNIGWAMVIYLAGLQGIPNELYESAEIEGANAFQKFTKITFLLLRPTHFFLIVQLLIGSFNVFLQVLVLTGGDPQGRTSVLQYLLYDRSFSLFEFGQGAAIGLVTGISIFIVTVILNKFLRSEQY</sequence>
<dbReference type="Proteomes" id="UP000236151">
    <property type="component" value="Unassembled WGS sequence"/>
</dbReference>
<dbReference type="PANTHER" id="PTHR30193:SF37">
    <property type="entry name" value="INNER MEMBRANE ABC TRANSPORTER PERMEASE PROTEIN YCJO"/>
    <property type="match status" value="1"/>
</dbReference>
<dbReference type="KEGG" id="cthd:CDO33_16975"/>
<evidence type="ECO:0000256" key="4">
    <source>
        <dbReference type="ARBA" id="ARBA00022692"/>
    </source>
</evidence>
<evidence type="ECO:0000256" key="6">
    <source>
        <dbReference type="ARBA" id="ARBA00023136"/>
    </source>
</evidence>
<evidence type="ECO:0000256" key="1">
    <source>
        <dbReference type="ARBA" id="ARBA00004651"/>
    </source>
</evidence>
<evidence type="ECO:0000259" key="8">
    <source>
        <dbReference type="PROSITE" id="PS50928"/>
    </source>
</evidence>
<dbReference type="GO" id="GO:0005886">
    <property type="term" value="C:plasma membrane"/>
    <property type="evidence" value="ECO:0007669"/>
    <property type="project" value="UniProtKB-SubCell"/>
</dbReference>
<comment type="caution">
    <text evidence="9">The sequence shown here is derived from an EMBL/GenBank/DDBJ whole genome shotgun (WGS) entry which is preliminary data.</text>
</comment>
<keyword evidence="2 7" id="KW-0813">Transport</keyword>
<dbReference type="InterPro" id="IPR000515">
    <property type="entry name" value="MetI-like"/>
</dbReference>
<feature type="transmembrane region" description="Helical" evidence="7">
    <location>
        <begin position="26"/>
        <end position="49"/>
    </location>
</feature>
<evidence type="ECO:0000313" key="9">
    <source>
        <dbReference type="EMBL" id="PNU01614.1"/>
    </source>
</evidence>
<keyword evidence="4 7" id="KW-0812">Transmembrane</keyword>
<feature type="transmembrane region" description="Helical" evidence="7">
    <location>
        <begin position="93"/>
        <end position="114"/>
    </location>
</feature>
<dbReference type="OrthoDB" id="42615at2"/>
<organism evidence="9 10">
    <name type="scientific">Clostridium thermosuccinogenes</name>
    <dbReference type="NCBI Taxonomy" id="84032"/>
    <lineage>
        <taxon>Bacteria</taxon>
        <taxon>Bacillati</taxon>
        <taxon>Bacillota</taxon>
        <taxon>Clostridia</taxon>
        <taxon>Eubacteriales</taxon>
        <taxon>Clostridiaceae</taxon>
        <taxon>Clostridium</taxon>
    </lineage>
</organism>
<evidence type="ECO:0000256" key="3">
    <source>
        <dbReference type="ARBA" id="ARBA00022475"/>
    </source>
</evidence>
<feature type="transmembrane region" description="Helical" evidence="7">
    <location>
        <begin position="126"/>
        <end position="147"/>
    </location>
</feature>
<comment type="similarity">
    <text evidence="7">Belongs to the binding-protein-dependent transport system permease family.</text>
</comment>
<dbReference type="AlphaFoldDB" id="A0A2K2FNE1"/>
<evidence type="ECO:0000256" key="2">
    <source>
        <dbReference type="ARBA" id="ARBA00022448"/>
    </source>
</evidence>
<feature type="transmembrane region" description="Helical" evidence="7">
    <location>
        <begin position="181"/>
        <end position="201"/>
    </location>
</feature>
<comment type="subcellular location">
    <subcellularLocation>
        <location evidence="1 7">Cell membrane</location>
        <topology evidence="1 7">Multi-pass membrane protein</topology>
    </subcellularLocation>
</comment>
<dbReference type="GO" id="GO:0055085">
    <property type="term" value="P:transmembrane transport"/>
    <property type="evidence" value="ECO:0007669"/>
    <property type="project" value="InterPro"/>
</dbReference>
<dbReference type="RefSeq" id="WP_103079843.1">
    <property type="nucleotide sequence ID" value="NZ_CP021850.1"/>
</dbReference>
<proteinExistence type="inferred from homology"/>
<keyword evidence="10" id="KW-1185">Reference proteome</keyword>
<evidence type="ECO:0000313" key="10">
    <source>
        <dbReference type="Proteomes" id="UP000236151"/>
    </source>
</evidence>
<keyword evidence="6 7" id="KW-0472">Membrane</keyword>
<gene>
    <name evidence="9" type="ORF">CDQ84_00990</name>
</gene>
<keyword evidence="5 7" id="KW-1133">Transmembrane helix</keyword>
<dbReference type="EMBL" id="NIOJ01000001">
    <property type="protein sequence ID" value="PNU01614.1"/>
    <property type="molecule type" value="Genomic_DNA"/>
</dbReference>
<reference evidence="9 10" key="1">
    <citation type="submission" date="2017-06" db="EMBL/GenBank/DDBJ databases">
        <title>Investigating the central metabolism of Clostridium thermosuccinogenes.</title>
        <authorList>
            <person name="Koendjbiharie J.G."/>
            <person name="van Kranenburg R."/>
        </authorList>
    </citation>
    <scope>NUCLEOTIDE SEQUENCE [LARGE SCALE GENOMIC DNA]</scope>
    <source>
        <strain evidence="9 10">DSM 5806</strain>
    </source>
</reference>
<dbReference type="InterPro" id="IPR051393">
    <property type="entry name" value="ABC_transporter_permease"/>
</dbReference>
<feature type="domain" description="ABC transmembrane type-1" evidence="8">
    <location>
        <begin position="89"/>
        <end position="305"/>
    </location>
</feature>